<reference evidence="1 2" key="1">
    <citation type="submission" date="2018-02" db="EMBL/GenBank/DDBJ databases">
        <title>The draft genome of Sphingobacterium sp. 5JN-11.</title>
        <authorList>
            <person name="Liu L."/>
            <person name="Li L."/>
            <person name="Liang L."/>
            <person name="Zhang X."/>
            <person name="Wang T."/>
        </authorList>
    </citation>
    <scope>NUCLEOTIDE SEQUENCE [LARGE SCALE GENOMIC DNA]</scope>
    <source>
        <strain evidence="1 2">5JN-11</strain>
    </source>
</reference>
<dbReference type="EMBL" id="PVBQ01000006">
    <property type="protein sequence ID" value="PRD47526.1"/>
    <property type="molecule type" value="Genomic_DNA"/>
</dbReference>
<evidence type="ECO:0000313" key="1">
    <source>
        <dbReference type="EMBL" id="PRD47526.1"/>
    </source>
</evidence>
<comment type="caution">
    <text evidence="1">The sequence shown here is derived from an EMBL/GenBank/DDBJ whole genome shotgun (WGS) entry which is preliminary data.</text>
</comment>
<sequence>MIDKLQQIIQQATTKEISNNKDISDNLAGNVAKETGSSLIEGLKSAVSGGNLGELSHMLGNSDTSTLTSNPVVKNIISSLTTKLGTNVGLDSSTAGGFASSIIPQIISMVSNKVQNGDFNISDIIGSLTSDGAGSALDQNGDGKVGIDDAISVVTKGKLGDALGGFFKK</sequence>
<accession>A0A2S9J3Z9</accession>
<dbReference type="RefSeq" id="WP_105716748.1">
    <property type="nucleotide sequence ID" value="NZ_PVBQ01000006.1"/>
</dbReference>
<dbReference type="AlphaFoldDB" id="A0A2S9J3Z9"/>
<protein>
    <submittedName>
        <fullName evidence="1">Uncharacterized protein</fullName>
    </submittedName>
</protein>
<name>A0A2S9J3Z9_9SPHI</name>
<evidence type="ECO:0000313" key="2">
    <source>
        <dbReference type="Proteomes" id="UP000239711"/>
    </source>
</evidence>
<keyword evidence="2" id="KW-1185">Reference proteome</keyword>
<dbReference type="Proteomes" id="UP000239711">
    <property type="component" value="Unassembled WGS sequence"/>
</dbReference>
<organism evidence="1 2">
    <name type="scientific">Sphingobacterium haloxyli</name>
    <dbReference type="NCBI Taxonomy" id="2100533"/>
    <lineage>
        <taxon>Bacteria</taxon>
        <taxon>Pseudomonadati</taxon>
        <taxon>Bacteroidota</taxon>
        <taxon>Sphingobacteriia</taxon>
        <taxon>Sphingobacteriales</taxon>
        <taxon>Sphingobacteriaceae</taxon>
        <taxon>Sphingobacterium</taxon>
    </lineage>
</organism>
<proteinExistence type="predicted"/>
<dbReference type="OrthoDB" id="982085at2"/>
<gene>
    <name evidence="1" type="ORF">C5745_09410</name>
</gene>